<evidence type="ECO:0000313" key="2">
    <source>
        <dbReference type="EMBL" id="CAG8634503.1"/>
    </source>
</evidence>
<dbReference type="OrthoDB" id="19419at2759"/>
<proteinExistence type="predicted"/>
<sequence length="147" mass="16152">EFSVDAEGRRHIKTTEIAWNEGKDEEDDEGEIDLEDFQEESDEGTMGINSTNNVFLLDVSQKDNYKWTISYDPTKSLQSISTAKSTSTSTISNVSNESSVNVGAIIGGTFGGIAGLIILTAAAVLIVRRYSYQHFTSQEESSNEHHP</sequence>
<reference evidence="2" key="1">
    <citation type="submission" date="2021-06" db="EMBL/GenBank/DDBJ databases">
        <authorList>
            <person name="Kallberg Y."/>
            <person name="Tangrot J."/>
            <person name="Rosling A."/>
        </authorList>
    </citation>
    <scope>NUCLEOTIDE SEQUENCE</scope>
    <source>
        <strain evidence="2">IN212</strain>
    </source>
</reference>
<accession>A0A9N9DD23</accession>
<evidence type="ECO:0000313" key="3">
    <source>
        <dbReference type="Proteomes" id="UP000789396"/>
    </source>
</evidence>
<gene>
    <name evidence="2" type="ORF">RFULGI_LOCUS7846</name>
</gene>
<protein>
    <submittedName>
        <fullName evidence="2">19967_t:CDS:1</fullName>
    </submittedName>
</protein>
<keyword evidence="1" id="KW-0472">Membrane</keyword>
<keyword evidence="3" id="KW-1185">Reference proteome</keyword>
<dbReference type="AlphaFoldDB" id="A0A9N9DD23"/>
<comment type="caution">
    <text evidence="2">The sequence shown here is derived from an EMBL/GenBank/DDBJ whole genome shotgun (WGS) entry which is preliminary data.</text>
</comment>
<dbReference type="EMBL" id="CAJVPZ010011880">
    <property type="protein sequence ID" value="CAG8634503.1"/>
    <property type="molecule type" value="Genomic_DNA"/>
</dbReference>
<dbReference type="Proteomes" id="UP000789396">
    <property type="component" value="Unassembled WGS sequence"/>
</dbReference>
<name>A0A9N9DD23_9GLOM</name>
<organism evidence="2 3">
    <name type="scientific">Racocetra fulgida</name>
    <dbReference type="NCBI Taxonomy" id="60492"/>
    <lineage>
        <taxon>Eukaryota</taxon>
        <taxon>Fungi</taxon>
        <taxon>Fungi incertae sedis</taxon>
        <taxon>Mucoromycota</taxon>
        <taxon>Glomeromycotina</taxon>
        <taxon>Glomeromycetes</taxon>
        <taxon>Diversisporales</taxon>
        <taxon>Gigasporaceae</taxon>
        <taxon>Racocetra</taxon>
    </lineage>
</organism>
<evidence type="ECO:0000256" key="1">
    <source>
        <dbReference type="SAM" id="Phobius"/>
    </source>
</evidence>
<feature type="transmembrane region" description="Helical" evidence="1">
    <location>
        <begin position="102"/>
        <end position="127"/>
    </location>
</feature>
<feature type="non-terminal residue" evidence="2">
    <location>
        <position position="147"/>
    </location>
</feature>
<keyword evidence="1" id="KW-1133">Transmembrane helix</keyword>
<keyword evidence="1" id="KW-0812">Transmembrane</keyword>